<feature type="compositionally biased region" description="Pro residues" evidence="2">
    <location>
        <begin position="34"/>
        <end position="45"/>
    </location>
</feature>
<feature type="compositionally biased region" description="Pro residues" evidence="2">
    <location>
        <begin position="134"/>
        <end position="166"/>
    </location>
</feature>
<feature type="region of interest" description="Disordered" evidence="2">
    <location>
        <begin position="510"/>
        <end position="555"/>
    </location>
</feature>
<feature type="compositionally biased region" description="Basic and acidic residues" evidence="2">
    <location>
        <begin position="200"/>
        <end position="214"/>
    </location>
</feature>
<keyword evidence="1" id="KW-0175">Coiled coil</keyword>
<dbReference type="AlphaFoldDB" id="A0AAN6QAM8"/>
<evidence type="ECO:0000256" key="2">
    <source>
        <dbReference type="SAM" id="MobiDB-lite"/>
    </source>
</evidence>
<evidence type="ECO:0000313" key="3">
    <source>
        <dbReference type="EMBL" id="KAK4104795.1"/>
    </source>
</evidence>
<feature type="region of interest" description="Disordered" evidence="2">
    <location>
        <begin position="1"/>
        <end position="77"/>
    </location>
</feature>
<accession>A0AAN6QAM8</accession>
<proteinExistence type="predicted"/>
<comment type="caution">
    <text evidence="3">The sequence shown here is derived from an EMBL/GenBank/DDBJ whole genome shotgun (WGS) entry which is preliminary data.</text>
</comment>
<keyword evidence="4" id="KW-1185">Reference proteome</keyword>
<dbReference type="Proteomes" id="UP001305647">
    <property type="component" value="Unassembled WGS sequence"/>
</dbReference>
<feature type="non-terminal residue" evidence="3">
    <location>
        <position position="1"/>
    </location>
</feature>
<feature type="non-terminal residue" evidence="3">
    <location>
        <position position="676"/>
    </location>
</feature>
<sequence>IPKPPSTSPRPSVPTNGSDHGPGHDPAVCITPTRPVPRPTAPPPTVRLGLNRSELISRDAGHTAAPPPWHKDPFREAGDFRSLPARLYNCQGTLDSTAPSKDQSDSWSGDDSDATSDDSHSPPAPLRRFLSVPTPQPLPPRGNPRFPPPPSWHPPAGPGGPRPGPVQLPVRHQDDDSAYSDSESESSDGATKSLPGRGTRRQELQQRFQDKQRSIWQLRHDMSRKRKELQELRRRKDDLDNGVMQIFRAHLTSKNRVAVIAMDVLEEKLRDMQAVRDEYYTAESLYETMEVKMNTEELELELLELELYGLPPGRVVDAGPVVQLPPPPPTMKAPGIVEAKTEREASNDEIEPAPPSPVTLLGISPDLPEDVHPFYDTLLEAAGDRQLAKEYVEDIEMHRERILYDLEIELHRKRVRENQGNQISEADLLSLRSSLEKVPTDAAEFEARFGITITEDELDFLRDYELRSKLARQELDSATEVLSHLRDLCLKKGVMRKHASYHEELAIFSDAPGWSPQPQDGNMAIDPPPQPPPSAANNHHHHNNNNNNNKSTATPSLAHHRFPILLSNPAHVLALQLPLQALEQALRLPQDDPASPLRRAECMKELGISALMTRADSTPDYINRWLIHRLRTGPLEAELLLAVCEDRLGAVHNLRRWQEDVLYHWRLDEAAAGAEV</sequence>
<name>A0AAN6QAM8_9PEZI</name>
<reference evidence="3" key="1">
    <citation type="journal article" date="2023" name="Mol. Phylogenet. Evol.">
        <title>Genome-scale phylogeny and comparative genomics of the fungal order Sordariales.</title>
        <authorList>
            <person name="Hensen N."/>
            <person name="Bonometti L."/>
            <person name="Westerberg I."/>
            <person name="Brannstrom I.O."/>
            <person name="Guillou S."/>
            <person name="Cros-Aarteil S."/>
            <person name="Calhoun S."/>
            <person name="Haridas S."/>
            <person name="Kuo A."/>
            <person name="Mondo S."/>
            <person name="Pangilinan J."/>
            <person name="Riley R."/>
            <person name="LaButti K."/>
            <person name="Andreopoulos B."/>
            <person name="Lipzen A."/>
            <person name="Chen C."/>
            <person name="Yan M."/>
            <person name="Daum C."/>
            <person name="Ng V."/>
            <person name="Clum A."/>
            <person name="Steindorff A."/>
            <person name="Ohm R.A."/>
            <person name="Martin F."/>
            <person name="Silar P."/>
            <person name="Natvig D.O."/>
            <person name="Lalanne C."/>
            <person name="Gautier V."/>
            <person name="Ament-Velasquez S.L."/>
            <person name="Kruys A."/>
            <person name="Hutchinson M.I."/>
            <person name="Powell A.J."/>
            <person name="Barry K."/>
            <person name="Miller A.N."/>
            <person name="Grigoriev I.V."/>
            <person name="Debuchy R."/>
            <person name="Gladieux P."/>
            <person name="Hiltunen Thoren M."/>
            <person name="Johannesson H."/>
        </authorList>
    </citation>
    <scope>NUCLEOTIDE SEQUENCE</scope>
    <source>
        <strain evidence="3">CBS 757.83</strain>
    </source>
</reference>
<feature type="coiled-coil region" evidence="1">
    <location>
        <begin position="215"/>
        <end position="242"/>
    </location>
</feature>
<protein>
    <submittedName>
        <fullName evidence="3">Uncharacterized protein</fullName>
    </submittedName>
</protein>
<feature type="compositionally biased region" description="Acidic residues" evidence="2">
    <location>
        <begin position="176"/>
        <end position="186"/>
    </location>
</feature>
<organism evidence="3 4">
    <name type="scientific">Parathielavia hyrcaniae</name>
    <dbReference type="NCBI Taxonomy" id="113614"/>
    <lineage>
        <taxon>Eukaryota</taxon>
        <taxon>Fungi</taxon>
        <taxon>Dikarya</taxon>
        <taxon>Ascomycota</taxon>
        <taxon>Pezizomycotina</taxon>
        <taxon>Sordariomycetes</taxon>
        <taxon>Sordariomycetidae</taxon>
        <taxon>Sordariales</taxon>
        <taxon>Chaetomiaceae</taxon>
        <taxon>Parathielavia</taxon>
    </lineage>
</organism>
<dbReference type="EMBL" id="MU863626">
    <property type="protein sequence ID" value="KAK4104795.1"/>
    <property type="molecule type" value="Genomic_DNA"/>
</dbReference>
<gene>
    <name evidence="3" type="ORF">N658DRAFT_407336</name>
</gene>
<evidence type="ECO:0000313" key="4">
    <source>
        <dbReference type="Proteomes" id="UP001305647"/>
    </source>
</evidence>
<feature type="region of interest" description="Disordered" evidence="2">
    <location>
        <begin position="91"/>
        <end position="214"/>
    </location>
</feature>
<reference evidence="3" key="2">
    <citation type="submission" date="2023-05" db="EMBL/GenBank/DDBJ databases">
        <authorList>
            <consortium name="Lawrence Berkeley National Laboratory"/>
            <person name="Steindorff A."/>
            <person name="Hensen N."/>
            <person name="Bonometti L."/>
            <person name="Westerberg I."/>
            <person name="Brannstrom I.O."/>
            <person name="Guillou S."/>
            <person name="Cros-Aarteil S."/>
            <person name="Calhoun S."/>
            <person name="Haridas S."/>
            <person name="Kuo A."/>
            <person name="Mondo S."/>
            <person name="Pangilinan J."/>
            <person name="Riley R."/>
            <person name="Labutti K."/>
            <person name="Andreopoulos B."/>
            <person name="Lipzen A."/>
            <person name="Chen C."/>
            <person name="Yanf M."/>
            <person name="Daum C."/>
            <person name="Ng V."/>
            <person name="Clum A."/>
            <person name="Ohm R."/>
            <person name="Martin F."/>
            <person name="Silar P."/>
            <person name="Natvig D."/>
            <person name="Lalanne C."/>
            <person name="Gautier V."/>
            <person name="Ament-Velasquez S.L."/>
            <person name="Kruys A."/>
            <person name="Hutchinson M.I."/>
            <person name="Powell A.J."/>
            <person name="Barry K."/>
            <person name="Miller A.N."/>
            <person name="Grigoriev I.V."/>
            <person name="Debuchy R."/>
            <person name="Gladieux P."/>
            <person name="Thoren M.H."/>
            <person name="Johannesson H."/>
        </authorList>
    </citation>
    <scope>NUCLEOTIDE SEQUENCE</scope>
    <source>
        <strain evidence="3">CBS 757.83</strain>
    </source>
</reference>
<evidence type="ECO:0000256" key="1">
    <source>
        <dbReference type="SAM" id="Coils"/>
    </source>
</evidence>
<feature type="compositionally biased region" description="Pro residues" evidence="2">
    <location>
        <begin position="1"/>
        <end position="12"/>
    </location>
</feature>